<reference evidence="3" key="2">
    <citation type="submission" date="2019-07" db="EMBL/GenBank/DDBJ databases">
        <authorList>
            <person name="Whitman W."/>
            <person name="Huntemann M."/>
            <person name="Clum A."/>
            <person name="Pillay M."/>
            <person name="Palaniappan K."/>
            <person name="Varghese N."/>
            <person name="Mikhailova N."/>
            <person name="Stamatis D."/>
            <person name="Reddy T."/>
            <person name="Daum C."/>
            <person name="Shapiro N."/>
            <person name="Ivanova N."/>
            <person name="Kyrpides N."/>
            <person name="Woyke T."/>
        </authorList>
    </citation>
    <scope>NUCLEOTIDE SEQUENCE</scope>
    <source>
        <strain evidence="3">CGMCC 1.10685</strain>
    </source>
</reference>
<dbReference type="Proteomes" id="UP000437862">
    <property type="component" value="Chromosome"/>
</dbReference>
<dbReference type="InterPro" id="IPR014976">
    <property type="entry name" value="AbpA_HamA_C"/>
</dbReference>
<reference evidence="2 5" key="3">
    <citation type="submission" date="2019-12" db="EMBL/GenBank/DDBJ databases">
        <title>Draft Genome Sequences of Six Type Strains of the Genus Massilia.</title>
        <authorList>
            <person name="Miess H."/>
            <person name="Frediansyah A."/>
            <person name="Goeker M."/>
            <person name="Gross H."/>
        </authorList>
    </citation>
    <scope>NUCLEOTIDE SEQUENCE [LARGE SCALE GENOMIC DNA]</scope>
    <source>
        <strain evidence="2 5">DSM 26639</strain>
    </source>
</reference>
<name>A0A562PFI9_9BURK</name>
<sequence length="307" mass="34688">MSFQFEILFDDMFSKICNDASLAPVQRKRLLSLVNGYEDGKWRSGRFHSFIWDNIAQTALTERERSNLVDRSHSALVAAARNLRLTDKEDDISEGSELAEIVLYGVMKHYYKALPVVPKIFYKQNTQDNAKGADSVHIVVTNDDFSLWFGEAKFYNSIDDTRLGSVITSIRNAIDTGKLKKENAIITNVNDLDDLVLNKTLLKSIKAALDSDESIDKIVGKLHVPILLIHECGITNSSSSLDNEYREKVISYHTDRANAYFKKQIAKLSSIAKYPSITFHLILLPVPNKKAIVSKFIANVEHYKGQE</sequence>
<dbReference type="Proteomes" id="UP000315112">
    <property type="component" value="Unassembled WGS sequence"/>
</dbReference>
<feature type="domain" description="Anti-bacteriophage protein A/HamA C-terminal" evidence="1">
    <location>
        <begin position="13"/>
        <end position="299"/>
    </location>
</feature>
<keyword evidence="5" id="KW-1185">Reference proteome</keyword>
<evidence type="ECO:0000313" key="3">
    <source>
        <dbReference type="EMBL" id="TWI43000.1"/>
    </source>
</evidence>
<reference evidence="3 4" key="1">
    <citation type="journal article" date="2015" name="Stand. Genomic Sci.">
        <title>Genomic Encyclopedia of Bacterial and Archaeal Type Strains, Phase III: the genomes of soil and plant-associated and newly described type strains.</title>
        <authorList>
            <person name="Whitman W.B."/>
            <person name="Woyke T."/>
            <person name="Klenk H.P."/>
            <person name="Zhou Y."/>
            <person name="Lilburn T.G."/>
            <person name="Beck B.J."/>
            <person name="De Vos P."/>
            <person name="Vandamme P."/>
            <person name="Eisen J.A."/>
            <person name="Garrity G."/>
            <person name="Hugenholtz P."/>
            <person name="Kyrpides N.C."/>
        </authorList>
    </citation>
    <scope>NUCLEOTIDE SEQUENCE [LARGE SCALE GENOMIC DNA]</scope>
    <source>
        <strain evidence="3 4">CGMCC 1.10685</strain>
    </source>
</reference>
<evidence type="ECO:0000259" key="1">
    <source>
        <dbReference type="Pfam" id="PF08878"/>
    </source>
</evidence>
<evidence type="ECO:0000313" key="4">
    <source>
        <dbReference type="Proteomes" id="UP000315112"/>
    </source>
</evidence>
<evidence type="ECO:0000313" key="2">
    <source>
        <dbReference type="EMBL" id="QGZ42985.1"/>
    </source>
</evidence>
<dbReference type="OrthoDB" id="785623at2"/>
<dbReference type="Pfam" id="PF08878">
    <property type="entry name" value="HamA"/>
    <property type="match status" value="1"/>
</dbReference>
<dbReference type="AlphaFoldDB" id="A0A562PFI9"/>
<evidence type="ECO:0000313" key="5">
    <source>
        <dbReference type="Proteomes" id="UP000437862"/>
    </source>
</evidence>
<protein>
    <submittedName>
        <fullName evidence="2">DUF1837 domain-containing protein</fullName>
    </submittedName>
    <submittedName>
        <fullName evidence="3">Uncharacterized protein DUF1837</fullName>
    </submittedName>
</protein>
<dbReference type="EMBL" id="VLKW01000013">
    <property type="protein sequence ID" value="TWI43000.1"/>
    <property type="molecule type" value="Genomic_DNA"/>
</dbReference>
<dbReference type="EMBL" id="CP046904">
    <property type="protein sequence ID" value="QGZ42985.1"/>
    <property type="molecule type" value="Genomic_DNA"/>
</dbReference>
<organism evidence="3 4">
    <name type="scientific">Pseudoduganella flava</name>
    <dbReference type="NCBI Taxonomy" id="871742"/>
    <lineage>
        <taxon>Bacteria</taxon>
        <taxon>Pseudomonadati</taxon>
        <taxon>Pseudomonadota</taxon>
        <taxon>Betaproteobacteria</taxon>
        <taxon>Burkholderiales</taxon>
        <taxon>Oxalobacteraceae</taxon>
        <taxon>Telluria group</taxon>
        <taxon>Pseudoduganella</taxon>
    </lineage>
</organism>
<proteinExistence type="predicted"/>
<accession>A0A562PFI9</accession>
<gene>
    <name evidence="2" type="ORF">GO485_07585</name>
    <name evidence="3" type="ORF">IP92_05334</name>
</gene>